<keyword evidence="2" id="KW-1185">Reference proteome</keyword>
<proteinExistence type="predicted"/>
<organism evidence="1 2">
    <name type="scientific">Halosquirtibacter laminarini</name>
    <dbReference type="NCBI Taxonomy" id="3374600"/>
    <lineage>
        <taxon>Bacteria</taxon>
        <taxon>Pseudomonadati</taxon>
        <taxon>Bacteroidota</taxon>
        <taxon>Bacteroidia</taxon>
        <taxon>Marinilabiliales</taxon>
        <taxon>Prolixibacteraceae</taxon>
        <taxon>Halosquirtibacter</taxon>
    </lineage>
</organism>
<sequence length="356" mass="40368">MINSFCEDFYKGKTVLVTGHTGFKGAWLSIVLINLGAKVVGYSLDPVDEKCIFNLSGLKSKMIDIRGDVRDINLLNTTFEKYQPEIVFHLAAQALVRDSYTSPVDTFDVNVMGTIHVMEAIRSSNSVRVSVLVTTDKCYENREHFWGYRENDPMGGHDPYSASKGACEIAIQSWRRSFFDNPNQKSISSVRAGNVIGGGDWAKDRIIPDCVNAIENGKPIEIRSPKSIRPWEHVLEPLSGYLLLAYKMWGNPQKYSGAWNFGPNLQSVVPVWDIASKVVHCFGKGEVVDISDSQQPHEAKLLALDISKTYFLLGWKPCLDIDQTIQMTIDWYKRYRHEDPFSLCTEQINYYFNETK</sequence>
<accession>A0AC61NE87</accession>
<name>A0AC61NE87_9BACT</name>
<reference evidence="1" key="1">
    <citation type="submission" date="2021-08" db="EMBL/GenBank/DDBJ databases">
        <title>Novel anaerobic bacterium isolated from sea squirt in East Sea, Republic of Korea.</title>
        <authorList>
            <person name="Nguyen T.H."/>
            <person name="Li Z."/>
            <person name="Lee Y.-J."/>
            <person name="Ko J."/>
            <person name="Kim S.-G."/>
        </authorList>
    </citation>
    <scope>NUCLEOTIDE SEQUENCE</scope>
    <source>
        <strain evidence="1">KCTC 25031</strain>
    </source>
</reference>
<evidence type="ECO:0000313" key="2">
    <source>
        <dbReference type="Proteomes" id="UP000826212"/>
    </source>
</evidence>
<protein>
    <submittedName>
        <fullName evidence="1">CDP-glucose 4,6-dehydratase</fullName>
        <ecNumber evidence="1">4.2.1.45</ecNumber>
    </submittedName>
</protein>
<gene>
    <name evidence="1" type="primary">rfbG</name>
    <name evidence="1" type="ORF">K4L44_15120</name>
</gene>
<keyword evidence="1" id="KW-0456">Lyase</keyword>
<dbReference type="EMBL" id="CP081303">
    <property type="protein sequence ID" value="QZE13859.1"/>
    <property type="molecule type" value="Genomic_DNA"/>
</dbReference>
<dbReference type="Proteomes" id="UP000826212">
    <property type="component" value="Chromosome"/>
</dbReference>
<dbReference type="EC" id="4.2.1.45" evidence="1"/>
<evidence type="ECO:0000313" key="1">
    <source>
        <dbReference type="EMBL" id="QZE13859.1"/>
    </source>
</evidence>